<accession>A0A9P5ZN68</accession>
<keyword evidence="2" id="KW-1185">Reference proteome</keyword>
<name>A0A9P5ZN68_PLEER</name>
<proteinExistence type="predicted"/>
<sequence length="107" mass="11729">MAWCLVIWGSEPRFRAFGRLGTWKMMKGKVAGRDPGDHSQFNAGDRQAGGHIIGPNVAPDVYIEFQAAQAGVSLCARGVLIARNPAFAVIGIFQYEVSIRDDPVRLR</sequence>
<organism evidence="1 2">
    <name type="scientific">Pleurotus eryngii</name>
    <name type="common">Boletus of the steppes</name>
    <dbReference type="NCBI Taxonomy" id="5323"/>
    <lineage>
        <taxon>Eukaryota</taxon>
        <taxon>Fungi</taxon>
        <taxon>Dikarya</taxon>
        <taxon>Basidiomycota</taxon>
        <taxon>Agaricomycotina</taxon>
        <taxon>Agaricomycetes</taxon>
        <taxon>Agaricomycetidae</taxon>
        <taxon>Agaricales</taxon>
        <taxon>Pleurotineae</taxon>
        <taxon>Pleurotaceae</taxon>
        <taxon>Pleurotus</taxon>
    </lineage>
</organism>
<dbReference type="Proteomes" id="UP000807025">
    <property type="component" value="Unassembled WGS sequence"/>
</dbReference>
<evidence type="ECO:0000313" key="2">
    <source>
        <dbReference type="Proteomes" id="UP000807025"/>
    </source>
</evidence>
<dbReference type="AlphaFoldDB" id="A0A9P5ZN68"/>
<reference evidence="1" key="1">
    <citation type="submission" date="2020-11" db="EMBL/GenBank/DDBJ databases">
        <authorList>
            <consortium name="DOE Joint Genome Institute"/>
            <person name="Ahrendt S."/>
            <person name="Riley R."/>
            <person name="Andreopoulos W."/>
            <person name="Labutti K."/>
            <person name="Pangilinan J."/>
            <person name="Ruiz-Duenas F.J."/>
            <person name="Barrasa J.M."/>
            <person name="Sanchez-Garcia M."/>
            <person name="Camarero S."/>
            <person name="Miyauchi S."/>
            <person name="Serrano A."/>
            <person name="Linde D."/>
            <person name="Babiker R."/>
            <person name="Drula E."/>
            <person name="Ayuso-Fernandez I."/>
            <person name="Pacheco R."/>
            <person name="Padilla G."/>
            <person name="Ferreira P."/>
            <person name="Barriuso J."/>
            <person name="Kellner H."/>
            <person name="Castanera R."/>
            <person name="Alfaro M."/>
            <person name="Ramirez L."/>
            <person name="Pisabarro A.G."/>
            <person name="Kuo A."/>
            <person name="Tritt A."/>
            <person name="Lipzen A."/>
            <person name="He G."/>
            <person name="Yan M."/>
            <person name="Ng V."/>
            <person name="Cullen D."/>
            <person name="Martin F."/>
            <person name="Rosso M.-N."/>
            <person name="Henrissat B."/>
            <person name="Hibbett D."/>
            <person name="Martinez A.T."/>
            <person name="Grigoriev I.V."/>
        </authorList>
    </citation>
    <scope>NUCLEOTIDE SEQUENCE</scope>
    <source>
        <strain evidence="1">ATCC 90797</strain>
    </source>
</reference>
<dbReference type="EMBL" id="MU154663">
    <property type="protein sequence ID" value="KAF9489690.1"/>
    <property type="molecule type" value="Genomic_DNA"/>
</dbReference>
<evidence type="ECO:0000313" key="1">
    <source>
        <dbReference type="EMBL" id="KAF9489690.1"/>
    </source>
</evidence>
<protein>
    <submittedName>
        <fullName evidence="1">Uncharacterized protein</fullName>
    </submittedName>
</protein>
<gene>
    <name evidence="1" type="ORF">BDN71DRAFT_1511903</name>
</gene>
<comment type="caution">
    <text evidence="1">The sequence shown here is derived from an EMBL/GenBank/DDBJ whole genome shotgun (WGS) entry which is preliminary data.</text>
</comment>